<dbReference type="AlphaFoldDB" id="A0A5N5JMX4"/>
<dbReference type="PANTHER" id="PTHR34261:SF1">
    <property type="entry name" value="TUBULIN POLYMERIZATION-PROMOTING PROTEIN"/>
    <property type="match status" value="1"/>
</dbReference>
<keyword evidence="2" id="KW-1185">Reference proteome</keyword>
<accession>A0A5N5JMX4</accession>
<gene>
    <name evidence="1" type="ORF">PHYPO_G00167810</name>
</gene>
<protein>
    <submittedName>
        <fullName evidence="1">Uncharacterized protein</fullName>
    </submittedName>
</protein>
<evidence type="ECO:0000313" key="2">
    <source>
        <dbReference type="Proteomes" id="UP000327468"/>
    </source>
</evidence>
<dbReference type="EMBL" id="VFJC01000029">
    <property type="protein sequence ID" value="KAB5518595.1"/>
    <property type="molecule type" value="Genomic_DNA"/>
</dbReference>
<proteinExistence type="predicted"/>
<comment type="caution">
    <text evidence="1">The sequence shown here is derived from an EMBL/GenBank/DDBJ whole genome shotgun (WGS) entry which is preliminary data.</text>
</comment>
<dbReference type="Proteomes" id="UP000327468">
    <property type="component" value="Chromosome 28"/>
</dbReference>
<name>A0A5N5JMX4_PANHP</name>
<dbReference type="OrthoDB" id="8913316at2759"/>
<dbReference type="PANTHER" id="PTHR34261">
    <property type="entry name" value="APC REGULATOR OF WNT-SIGNALING PATHWAY-RELATED"/>
    <property type="match status" value="1"/>
</dbReference>
<sequence length="353" mass="41471">MFELLRKASANHKNSNMGKIEQKLTLFLIFIVLIGWTEGKENTTKYYSSYYGIPCDEDCDTHGKSYFWCYTKKGWDYCSTKENTDYKGEPCREDHLCGKYGKSYYWCYTKGDNWGYCGFLRNAEEPKTLLYKTVTYMSECWDECLYIEKKDYFRCHTDEGWDYCSPLPDVTYKNEPCRLDHYCGTHGSGHAWCYTNSGSDNCGLISPGECQYIIPRKEDSQTLISCIWNDEKNQKEIKFNAEPDLTVSTEGSTWKNEIINFIARWKNAYLNPEPNTKLTTSENLRFEVQKLVNEDEKEYYNLQIMVNVYSQSGKSNKLAQVVILEQDKVPDRFVRLAFVESFRHQTRIFVQIN</sequence>
<dbReference type="InterPro" id="IPR053358">
    <property type="entry name" value="Diff-assoc_signaling"/>
</dbReference>
<evidence type="ECO:0000313" key="1">
    <source>
        <dbReference type="EMBL" id="KAB5518595.1"/>
    </source>
</evidence>
<organism evidence="1 2">
    <name type="scientific">Pangasianodon hypophthalmus</name>
    <name type="common">Striped catfish</name>
    <name type="synonym">Helicophagus hypophthalmus</name>
    <dbReference type="NCBI Taxonomy" id="310915"/>
    <lineage>
        <taxon>Eukaryota</taxon>
        <taxon>Metazoa</taxon>
        <taxon>Chordata</taxon>
        <taxon>Craniata</taxon>
        <taxon>Vertebrata</taxon>
        <taxon>Euteleostomi</taxon>
        <taxon>Actinopterygii</taxon>
        <taxon>Neopterygii</taxon>
        <taxon>Teleostei</taxon>
        <taxon>Ostariophysi</taxon>
        <taxon>Siluriformes</taxon>
        <taxon>Pangasiidae</taxon>
        <taxon>Pangasianodon</taxon>
    </lineage>
</organism>
<reference evidence="1 2" key="1">
    <citation type="submission" date="2019-06" db="EMBL/GenBank/DDBJ databases">
        <title>A chromosome-scale genome assembly of the striped catfish, Pangasianodon hypophthalmus.</title>
        <authorList>
            <person name="Wen M."/>
            <person name="Zahm M."/>
            <person name="Roques C."/>
            <person name="Cabau C."/>
            <person name="Klopp C."/>
            <person name="Donnadieu C."/>
            <person name="Jouanno E."/>
            <person name="Avarre J.-C."/>
            <person name="Campet M."/>
            <person name="Ha T.T.T."/>
            <person name="Dugue R."/>
            <person name="Lampietro C."/>
            <person name="Louis A."/>
            <person name="Herpin A."/>
            <person name="Echchiki A."/>
            <person name="Berthelot C."/>
            <person name="Parey E."/>
            <person name="Roest-Crollius H."/>
            <person name="Braasch I."/>
            <person name="Postlethwait J."/>
            <person name="Bobe J."/>
            <person name="Montfort J."/>
            <person name="Bouchez O."/>
            <person name="Begum T."/>
            <person name="Schartl M."/>
            <person name="Guiguen Y."/>
        </authorList>
    </citation>
    <scope>NUCLEOTIDE SEQUENCE [LARGE SCALE GENOMIC DNA]</scope>
    <source>
        <strain evidence="1 2">Indonesia</strain>
        <tissue evidence="1">Blood</tissue>
    </source>
</reference>